<organism evidence="1 2">
    <name type="scientific">Ureibacillus acetophenoni</name>
    <dbReference type="NCBI Taxonomy" id="614649"/>
    <lineage>
        <taxon>Bacteria</taxon>
        <taxon>Bacillati</taxon>
        <taxon>Bacillota</taxon>
        <taxon>Bacilli</taxon>
        <taxon>Bacillales</taxon>
        <taxon>Caryophanaceae</taxon>
        <taxon>Ureibacillus</taxon>
    </lineage>
</organism>
<evidence type="ECO:0000313" key="2">
    <source>
        <dbReference type="Proteomes" id="UP000219252"/>
    </source>
</evidence>
<dbReference type="AlphaFoldDB" id="A0A285U3F9"/>
<accession>A0A285U3F9</accession>
<protein>
    <submittedName>
        <fullName evidence="1">Uncharacterized protein</fullName>
    </submittedName>
</protein>
<sequence>MKKILTIVLSAVLVAGVGFLSVYFYESDFAQAKKVETSIVDNFDISNVDVNIDFIEPLSEDSFQSRLHQMTHQKVSADEKWGSIEITPKSVAIMVALLERDGGTYKEEDFYWEVLNDWKVGNFSNAVHVHNTIWNWHNGTVSEAKRLFTPDEEEKFVLNNFR</sequence>
<evidence type="ECO:0000313" key="1">
    <source>
        <dbReference type="EMBL" id="SOC36484.1"/>
    </source>
</evidence>
<dbReference type="Pfam" id="PF19754">
    <property type="entry name" value="DUF6241"/>
    <property type="match status" value="1"/>
</dbReference>
<dbReference type="RefSeq" id="WP_097148461.1">
    <property type="nucleotide sequence ID" value="NZ_OBQC01000002.1"/>
</dbReference>
<proteinExistence type="predicted"/>
<gene>
    <name evidence="1" type="ORF">SAMN05877842_102404</name>
</gene>
<name>A0A285U3F9_9BACL</name>
<reference evidence="2" key="1">
    <citation type="submission" date="2017-08" db="EMBL/GenBank/DDBJ databases">
        <authorList>
            <person name="Varghese N."/>
            <person name="Submissions S."/>
        </authorList>
    </citation>
    <scope>NUCLEOTIDE SEQUENCE [LARGE SCALE GENOMIC DNA]</scope>
    <source>
        <strain evidence="2">JC23</strain>
    </source>
</reference>
<dbReference type="InterPro" id="IPR046208">
    <property type="entry name" value="DUF6241"/>
</dbReference>
<dbReference type="OrthoDB" id="1932566at2"/>
<keyword evidence="2" id="KW-1185">Reference proteome</keyword>
<dbReference type="EMBL" id="OBQC01000002">
    <property type="protein sequence ID" value="SOC36484.1"/>
    <property type="molecule type" value="Genomic_DNA"/>
</dbReference>
<dbReference type="Proteomes" id="UP000219252">
    <property type="component" value="Unassembled WGS sequence"/>
</dbReference>